<dbReference type="Gene3D" id="3.40.50.300">
    <property type="entry name" value="P-loop containing nucleotide triphosphate hydrolases"/>
    <property type="match status" value="1"/>
</dbReference>
<keyword evidence="3 8" id="KW-0812">Transmembrane</keyword>
<feature type="transmembrane region" description="Helical" evidence="8">
    <location>
        <begin position="167"/>
        <end position="188"/>
    </location>
</feature>
<dbReference type="InterPro" id="IPR011527">
    <property type="entry name" value="ABC1_TM_dom"/>
</dbReference>
<dbReference type="AlphaFoldDB" id="A0AAC9P8M0"/>
<evidence type="ECO:0000313" key="11">
    <source>
        <dbReference type="EMBL" id="APH54139.1"/>
    </source>
</evidence>
<dbReference type="PROSITE" id="PS50893">
    <property type="entry name" value="ABC_TRANSPORTER_2"/>
    <property type="match status" value="1"/>
</dbReference>
<evidence type="ECO:0000256" key="6">
    <source>
        <dbReference type="ARBA" id="ARBA00022989"/>
    </source>
</evidence>
<dbReference type="InterPro" id="IPR003593">
    <property type="entry name" value="AAA+_ATPase"/>
</dbReference>
<feature type="transmembrane region" description="Helical" evidence="8">
    <location>
        <begin position="194"/>
        <end position="214"/>
    </location>
</feature>
<dbReference type="InterPro" id="IPR036640">
    <property type="entry name" value="ABC1_TM_sf"/>
</dbReference>
<evidence type="ECO:0000256" key="7">
    <source>
        <dbReference type="ARBA" id="ARBA00023136"/>
    </source>
</evidence>
<sequence length="592" mass="66529">MHDFGKILRGAWRLTVPYFLSEEKWVALGLLATVLSLNLAQNGLDLVMNYWHGAFFNALQEKDASAFVQLFLFWYKGQAGFITLAIPSIIFGVASIYLQQSLQIRWRRWLTKRMIDEWIDDRIYYRLGLLHQENDTATDNPDQRISDDIRDFTSDTLSIGFSFISNAVTLVMFLGVLWSLSGAMTIFGFHIPGYMLWGALIYSIVGTVLTHLIGRKLIYLRFVQQRYEANLRFALVRVRENSEGIALYHGEAEERATAKSRFGDIVTNWYAMLRRYLGLNSFSSGYDLIASVFPYVMAAPHYFSGQITLGGLQRTSQAFSRVQGSLSWFVSSYTMLASWAAVVSRLATFQDALNQARAAERNRMATLSGASDTTVSSPVSAHPNDVVVKGLNLSLPTGEVLLHQDELVLSAGQNIRIKGRSGSGKSTLFRALAGIWPFGSVQSIHIPGRFLFLPQRPYLPLGSLRRAVTYPLNPSSVSDEQIADAMHAMRLDHLIPRLDQTDQWSHRLSGGEQQRIALARALLVRPDWLFMDEATANLDSESEQEAYQALRQKLPETTIVSIAHGEATSAYHDRTVILYRPEPDQAGMLRPA</sequence>
<dbReference type="Proteomes" id="UP000182373">
    <property type="component" value="Chromosome"/>
</dbReference>
<gene>
    <name evidence="11" type="ORF">GbCGDNIH9_0884</name>
</gene>
<dbReference type="SUPFAM" id="SSF52540">
    <property type="entry name" value="P-loop containing nucleoside triphosphate hydrolases"/>
    <property type="match status" value="1"/>
</dbReference>
<dbReference type="GO" id="GO:0005524">
    <property type="term" value="F:ATP binding"/>
    <property type="evidence" value="ECO:0007669"/>
    <property type="project" value="UniProtKB-KW"/>
</dbReference>
<dbReference type="PROSITE" id="PS50929">
    <property type="entry name" value="ABC_TM1F"/>
    <property type="match status" value="1"/>
</dbReference>
<evidence type="ECO:0000256" key="4">
    <source>
        <dbReference type="ARBA" id="ARBA00022741"/>
    </source>
</evidence>
<name>A0AAC9P8M0_9PROT</name>
<dbReference type="Pfam" id="PF00005">
    <property type="entry name" value="ABC_tran"/>
    <property type="match status" value="1"/>
</dbReference>
<evidence type="ECO:0000256" key="8">
    <source>
        <dbReference type="SAM" id="Phobius"/>
    </source>
</evidence>
<dbReference type="PROSITE" id="PS00211">
    <property type="entry name" value="ABC_TRANSPORTER_1"/>
    <property type="match status" value="1"/>
</dbReference>
<dbReference type="RefSeq" id="WP_072572260.1">
    <property type="nucleotide sequence ID" value="NZ_CP018191.1"/>
</dbReference>
<keyword evidence="5 11" id="KW-0067">ATP-binding</keyword>
<dbReference type="GO" id="GO:0005886">
    <property type="term" value="C:plasma membrane"/>
    <property type="evidence" value="ECO:0007669"/>
    <property type="project" value="UniProtKB-SubCell"/>
</dbReference>
<reference evidence="12" key="1">
    <citation type="submission" date="2016-11" db="EMBL/GenBank/DDBJ databases">
        <title>Comparative genomic and phenotypic analysis of Granulibacter bethesdensis clinical isolates from patients with chronic granulomatous disease.</title>
        <authorList>
            <person name="Zarember K.A."/>
            <person name="Porcella S.F."/>
            <person name="Chu J."/>
            <person name="Ding L."/>
            <person name="Dahlstrom E."/>
            <person name="Barbian K."/>
            <person name="Martens C."/>
            <person name="Sykora L."/>
            <person name="Kramer S."/>
            <person name="Pettinato A.M."/>
            <person name="Hong H."/>
            <person name="Wald G."/>
            <person name="Berg L.J."/>
            <person name="Rogge L.S."/>
            <person name="Greenberg D.E."/>
            <person name="Falcone E.L."/>
            <person name="Neves J.F."/>
            <person name="Simoes M.J."/>
            <person name="Casal M."/>
            <person name="Rodriguez-Lopez F.C."/>
            <person name="Zelazny A."/>
            <person name="Gallin J.I."/>
            <person name="Holland S.M."/>
        </authorList>
    </citation>
    <scope>NUCLEOTIDE SEQUENCE [LARGE SCALE GENOMIC DNA]</scope>
    <source>
        <strain evidence="12">NIH9.1</strain>
    </source>
</reference>
<dbReference type="Gene3D" id="1.20.1560.10">
    <property type="entry name" value="ABC transporter type 1, transmembrane domain"/>
    <property type="match status" value="1"/>
</dbReference>
<dbReference type="GO" id="GO:0140359">
    <property type="term" value="F:ABC-type transporter activity"/>
    <property type="evidence" value="ECO:0007669"/>
    <property type="project" value="InterPro"/>
</dbReference>
<keyword evidence="2" id="KW-0813">Transport</keyword>
<dbReference type="SUPFAM" id="SSF90123">
    <property type="entry name" value="ABC transporter transmembrane region"/>
    <property type="match status" value="1"/>
</dbReference>
<feature type="domain" description="ABC transporter" evidence="9">
    <location>
        <begin position="373"/>
        <end position="592"/>
    </location>
</feature>
<dbReference type="GO" id="GO:0016887">
    <property type="term" value="F:ATP hydrolysis activity"/>
    <property type="evidence" value="ECO:0007669"/>
    <property type="project" value="InterPro"/>
</dbReference>
<proteinExistence type="predicted"/>
<dbReference type="SMART" id="SM00382">
    <property type="entry name" value="AAA"/>
    <property type="match status" value="1"/>
</dbReference>
<dbReference type="PANTHER" id="PTHR11384:SF59">
    <property type="entry name" value="LYSOSOMAL COBALAMIN TRANSPORTER ABCD4"/>
    <property type="match status" value="1"/>
</dbReference>
<keyword evidence="6 8" id="KW-1133">Transmembrane helix</keyword>
<dbReference type="PANTHER" id="PTHR11384">
    <property type="entry name" value="ATP-BINDING CASSETTE, SUB-FAMILY D MEMBER"/>
    <property type="match status" value="1"/>
</dbReference>
<dbReference type="InterPro" id="IPR027417">
    <property type="entry name" value="P-loop_NTPase"/>
</dbReference>
<evidence type="ECO:0000259" key="9">
    <source>
        <dbReference type="PROSITE" id="PS50893"/>
    </source>
</evidence>
<dbReference type="InterPro" id="IPR003439">
    <property type="entry name" value="ABC_transporter-like_ATP-bd"/>
</dbReference>
<dbReference type="EMBL" id="CP018191">
    <property type="protein sequence ID" value="APH54139.1"/>
    <property type="molecule type" value="Genomic_DNA"/>
</dbReference>
<evidence type="ECO:0000256" key="3">
    <source>
        <dbReference type="ARBA" id="ARBA00022692"/>
    </source>
</evidence>
<feature type="domain" description="ABC transmembrane type-1" evidence="10">
    <location>
        <begin position="32"/>
        <end position="338"/>
    </location>
</feature>
<evidence type="ECO:0000256" key="1">
    <source>
        <dbReference type="ARBA" id="ARBA00004651"/>
    </source>
</evidence>
<comment type="subcellular location">
    <subcellularLocation>
        <location evidence="1">Cell membrane</location>
        <topology evidence="1">Multi-pass membrane protein</topology>
    </subcellularLocation>
</comment>
<feature type="transmembrane region" description="Helical" evidence="8">
    <location>
        <begin position="79"/>
        <end position="98"/>
    </location>
</feature>
<dbReference type="CDD" id="cd03223">
    <property type="entry name" value="ABCD_peroxisomal_ALDP"/>
    <property type="match status" value="1"/>
</dbReference>
<dbReference type="InterPro" id="IPR050835">
    <property type="entry name" value="ABC_transporter_sub-D"/>
</dbReference>
<evidence type="ECO:0000256" key="2">
    <source>
        <dbReference type="ARBA" id="ARBA00022448"/>
    </source>
</evidence>
<dbReference type="InterPro" id="IPR017871">
    <property type="entry name" value="ABC_transporter-like_CS"/>
</dbReference>
<evidence type="ECO:0000256" key="5">
    <source>
        <dbReference type="ARBA" id="ARBA00022840"/>
    </source>
</evidence>
<keyword evidence="4" id="KW-0547">Nucleotide-binding</keyword>
<evidence type="ECO:0000313" key="12">
    <source>
        <dbReference type="Proteomes" id="UP000182373"/>
    </source>
</evidence>
<organism evidence="11 12">
    <name type="scientific">Granulibacter bethesdensis</name>
    <dbReference type="NCBI Taxonomy" id="364410"/>
    <lineage>
        <taxon>Bacteria</taxon>
        <taxon>Pseudomonadati</taxon>
        <taxon>Pseudomonadota</taxon>
        <taxon>Alphaproteobacteria</taxon>
        <taxon>Acetobacterales</taxon>
        <taxon>Acetobacteraceae</taxon>
        <taxon>Granulibacter</taxon>
    </lineage>
</organism>
<keyword evidence="7 8" id="KW-0472">Membrane</keyword>
<dbReference type="Pfam" id="PF06472">
    <property type="entry name" value="ABC_membrane_2"/>
    <property type="match status" value="1"/>
</dbReference>
<protein>
    <submittedName>
        <fullName evidence="11">ABC transporter ATP-binding protein</fullName>
    </submittedName>
</protein>
<accession>A0AAC9P8M0</accession>
<evidence type="ECO:0000259" key="10">
    <source>
        <dbReference type="PROSITE" id="PS50929"/>
    </source>
</evidence>